<feature type="compositionally biased region" description="Basic and acidic residues" evidence="1">
    <location>
        <begin position="1549"/>
        <end position="1561"/>
    </location>
</feature>
<reference evidence="2" key="1">
    <citation type="journal article" date="2021" name="Mol. Ecol. Resour.">
        <title>Apolygus lucorum genome provides insights into omnivorousness and mesophyll feeding.</title>
        <authorList>
            <person name="Liu Y."/>
            <person name="Liu H."/>
            <person name="Wang H."/>
            <person name="Huang T."/>
            <person name="Liu B."/>
            <person name="Yang B."/>
            <person name="Yin L."/>
            <person name="Li B."/>
            <person name="Zhang Y."/>
            <person name="Zhang S."/>
            <person name="Jiang F."/>
            <person name="Zhang X."/>
            <person name="Ren Y."/>
            <person name="Wang B."/>
            <person name="Wang S."/>
            <person name="Lu Y."/>
            <person name="Wu K."/>
            <person name="Fan W."/>
            <person name="Wang G."/>
        </authorList>
    </citation>
    <scope>NUCLEOTIDE SEQUENCE</scope>
    <source>
        <strain evidence="2">12Hb</strain>
    </source>
</reference>
<protein>
    <submittedName>
        <fullName evidence="2">Uncharacterized protein</fullName>
    </submittedName>
</protein>
<feature type="region of interest" description="Disordered" evidence="1">
    <location>
        <begin position="1302"/>
        <end position="1322"/>
    </location>
</feature>
<gene>
    <name evidence="2" type="ORF">GE061_006821</name>
</gene>
<feature type="compositionally biased region" description="Basic residues" evidence="1">
    <location>
        <begin position="1694"/>
        <end position="1703"/>
    </location>
</feature>
<evidence type="ECO:0000313" key="2">
    <source>
        <dbReference type="EMBL" id="KAF6198798.1"/>
    </source>
</evidence>
<evidence type="ECO:0000256" key="1">
    <source>
        <dbReference type="SAM" id="MobiDB-lite"/>
    </source>
</evidence>
<name>A0A8S9WRP3_APOLU</name>
<proteinExistence type="predicted"/>
<accession>A0A8S9WRP3</accession>
<feature type="compositionally biased region" description="Polar residues" evidence="1">
    <location>
        <begin position="1671"/>
        <end position="1684"/>
    </location>
</feature>
<feature type="region of interest" description="Disordered" evidence="1">
    <location>
        <begin position="1422"/>
        <end position="1454"/>
    </location>
</feature>
<feature type="region of interest" description="Disordered" evidence="1">
    <location>
        <begin position="1353"/>
        <end position="1374"/>
    </location>
</feature>
<feature type="compositionally biased region" description="Polar residues" evidence="1">
    <location>
        <begin position="1599"/>
        <end position="1618"/>
    </location>
</feature>
<comment type="caution">
    <text evidence="2">The sequence shown here is derived from an EMBL/GenBank/DDBJ whole genome shotgun (WGS) entry which is preliminary data.</text>
</comment>
<dbReference type="OrthoDB" id="6627255at2759"/>
<feature type="region of interest" description="Disordered" evidence="1">
    <location>
        <begin position="1502"/>
        <end position="1703"/>
    </location>
</feature>
<feature type="compositionally biased region" description="Acidic residues" evidence="1">
    <location>
        <begin position="1562"/>
        <end position="1573"/>
    </location>
</feature>
<sequence>MSADKLITKTIQAGNLPLVVQLVKDSSQKSGPAPVDSSFRHLKDLYSFCYKSIKENKKPSSTEVDSVFELTTIFCENIATTWRCKRFPFLQCLYYINNYLVKHNALHARKVSEFFFQLKASSFDTSWETNEILVIVNVVQDFITHVNDRRLHVLSSTGENSLESWLDFAFRLYELNDLNKLYKLFIVLDTLWFTAYSQCKHKLKECISQCLNKLAMWLKHLSVSDVEVKLADKDIFGFFNLVERATAMLSEDELLPLFNTIRNCLDCLKTLFPQCVEDVEIVNSCLSFFGSINKPTEALGSFDVMFSTIINRNTKISTALLVAVNFIIKFRSSMLKVEFSPVIEARIHNVVKLVLELMLCSRKESDGPLKVSRMILDLTYCGLSFASLAVDKDSLRNVFPSVQSLTRQFMKVMSNAENPAIVSAVVSAILNAVLSFKKAESYVEAMWLCKYVLLIFFKIQPNVLWEDYYYKTYVETWLRNIVLAYAKCNCGLDAQVLLIAFAAYQPKYTMAAMKAWATLKKLNPQNLEKDATTLEVMMANAEAIETQFPHIKLSDINSNLLLLGEIYAYTKLRELRGDPVLVVYKSAAKTVKDHVALGNILCCAVESFSIDTSDTVHFSKLVASLNNMIKHLQQLQEKSQEGELDKSAILCTLGNLFYHKARLEIQQIRQKSEAEVAANEKWNAKNKIPVIRAGEKDDLDMTEVDMVGSAFKLNQNSDVSLFLNNALNYWILAEQSLVPNPLLEPTLSFVKGAGYLSRLHGFKTLETTSWNLLYRMALKMECVKYQVLAASELLSSCRTVNPAIIEEIENMMQNKKRVDRKSYVHHLYMVSYAKNLLFCGKVEESRKALEKIDVSAVAPHFLVNAQFTVLKTLLELEQPKDETPLLPIVRLFENILYIIHHNDWDTFNEVCVVQSIKIETSKLLGTVYSDLKCVRQARLYTKTELSIVQRLVLPASVCEFMTLKCWIDLLTWNVIDSDLNAQEVENMLELGVLKTEGASPSKLIPDGVQRSAIKCVPHFLNKKECDCNQCVSSNYPSLALNAIVNRILILLGNGVRAEAQNVINVGLSVVEIVEQQNRSSNALWSPFSSSSARFYYVVARSYVLWGKLKEGVHYANRACEILLSEPIKNHGLIASTEQIIMETKSIPNYVKPPRILPVSQRFAVKLGDERAVTPEPQKYSHSKPWESSVHNQKTSVAGFYTHRKSVLSKTLKFPGPGADENEDPNDFGCVALEGTTPETAVKKGDRTKKVLVPTIVVSNPPAEPKFFKKRLEVGESKFDDKLHLKMAALVLGDGDVRTPVDKRTGRKALVGSSRKAQTEKKPQLPRKNLFNAGSISSLASTPAVKVFYDPDGLEHSTNSTAKKNKIKDGGTTKRTTRLAALSKVVNLEKFGTPTASKTKLTAKGKLTFDDGSDNELELVHSAPRKQHSKRNAKKCGADETDAVSTGSCESSKPKLNAEDSEFQDSMIVVNSRKVVNRCRKGETALTKRVIQDDTTVMEVSLDDSGDEIVSKPPASEASQVEKPVRSGSRRLMCGGSTLAAPISTPNPVETKRADLKVKSDLEDSEEEEEEDEPVAAPFRKVLNKGKSSSSRRLIHDETTINSSGMTAQTSFDDSQIAASSRKVVNRSKTGPSKRLIHDDTTLPDQSTSSPDLIDSSVVETPAPRIARRRLVQQSQLKPTPSTAKEPSVVLAKKSTSRSIKRPT</sequence>
<keyword evidence="3" id="KW-1185">Reference proteome</keyword>
<feature type="compositionally biased region" description="Basic residues" evidence="1">
    <location>
        <begin position="1422"/>
        <end position="1433"/>
    </location>
</feature>
<organism evidence="2 3">
    <name type="scientific">Apolygus lucorum</name>
    <name type="common">Small green plant bug</name>
    <name type="synonym">Lygocoris lucorum</name>
    <dbReference type="NCBI Taxonomy" id="248454"/>
    <lineage>
        <taxon>Eukaryota</taxon>
        <taxon>Metazoa</taxon>
        <taxon>Ecdysozoa</taxon>
        <taxon>Arthropoda</taxon>
        <taxon>Hexapoda</taxon>
        <taxon>Insecta</taxon>
        <taxon>Pterygota</taxon>
        <taxon>Neoptera</taxon>
        <taxon>Paraneoptera</taxon>
        <taxon>Hemiptera</taxon>
        <taxon>Heteroptera</taxon>
        <taxon>Panheteroptera</taxon>
        <taxon>Cimicomorpha</taxon>
        <taxon>Miridae</taxon>
        <taxon>Mirini</taxon>
        <taxon>Apolygus</taxon>
    </lineage>
</organism>
<dbReference type="Proteomes" id="UP000466442">
    <property type="component" value="Unassembled WGS sequence"/>
</dbReference>
<evidence type="ECO:0000313" key="3">
    <source>
        <dbReference type="Proteomes" id="UP000466442"/>
    </source>
</evidence>
<dbReference type="EMBL" id="WIXP02000015">
    <property type="protein sequence ID" value="KAF6198798.1"/>
    <property type="molecule type" value="Genomic_DNA"/>
</dbReference>